<sequence length="115" mass="12491">MPPPPELPTGGLPKNVESIIIGEGVVKAVSGCIVLPNGTILVTDEEEGLILFDTQGNVLRKVKHCFLSLNSGKTSKLDVSEQAFLYRVYVLILRPSLFNCSLLLRYGPKKPRGNA</sequence>
<dbReference type="AlphaFoldDB" id="A0A0B1T3P0"/>
<reference evidence="1 2" key="1">
    <citation type="submission" date="2014-03" db="EMBL/GenBank/DDBJ databases">
        <title>Draft genome of the hookworm Oesophagostomum dentatum.</title>
        <authorList>
            <person name="Mitreva M."/>
        </authorList>
    </citation>
    <scope>NUCLEOTIDE SEQUENCE [LARGE SCALE GENOMIC DNA]</scope>
    <source>
        <strain evidence="1 2">OD-Hann</strain>
    </source>
</reference>
<proteinExistence type="predicted"/>
<gene>
    <name evidence="1" type="ORF">OESDEN_09739</name>
</gene>
<name>A0A0B1T3P0_OESDE</name>
<organism evidence="1 2">
    <name type="scientific">Oesophagostomum dentatum</name>
    <name type="common">Nodular worm</name>
    <dbReference type="NCBI Taxonomy" id="61180"/>
    <lineage>
        <taxon>Eukaryota</taxon>
        <taxon>Metazoa</taxon>
        <taxon>Ecdysozoa</taxon>
        <taxon>Nematoda</taxon>
        <taxon>Chromadorea</taxon>
        <taxon>Rhabditida</taxon>
        <taxon>Rhabditina</taxon>
        <taxon>Rhabditomorpha</taxon>
        <taxon>Strongyloidea</taxon>
        <taxon>Strongylidae</taxon>
        <taxon>Oesophagostomum</taxon>
    </lineage>
</organism>
<dbReference type="OrthoDB" id="5861088at2759"/>
<evidence type="ECO:0000313" key="1">
    <source>
        <dbReference type="EMBL" id="KHJ90417.1"/>
    </source>
</evidence>
<evidence type="ECO:0000313" key="2">
    <source>
        <dbReference type="Proteomes" id="UP000053660"/>
    </source>
</evidence>
<dbReference type="Proteomes" id="UP000053660">
    <property type="component" value="Unassembled WGS sequence"/>
</dbReference>
<keyword evidence="2" id="KW-1185">Reference proteome</keyword>
<protein>
    <submittedName>
        <fullName evidence="1">Uncharacterized protein</fullName>
    </submittedName>
</protein>
<dbReference type="EMBL" id="KN553029">
    <property type="protein sequence ID" value="KHJ90417.1"/>
    <property type="molecule type" value="Genomic_DNA"/>
</dbReference>
<accession>A0A0B1T3P0</accession>